<keyword evidence="1" id="KW-0472">Membrane</keyword>
<comment type="caution">
    <text evidence="2">The sequence shown here is derived from an EMBL/GenBank/DDBJ whole genome shotgun (WGS) entry which is preliminary data.</text>
</comment>
<feature type="transmembrane region" description="Helical" evidence="1">
    <location>
        <begin position="16"/>
        <end position="36"/>
    </location>
</feature>
<keyword evidence="1" id="KW-1133">Transmembrane helix</keyword>
<sequence>MGWYKNWASKQHRNPAMLGLAVVSGTVCIWIGYRTYYAPWRARNRLHKAEEYANILLNNEEDN</sequence>
<keyword evidence="3" id="KW-1185">Reference proteome</keyword>
<gene>
    <name evidence="2" type="ORF">BDFB_005591</name>
</gene>
<dbReference type="AlphaFoldDB" id="A0A482V4C1"/>
<dbReference type="Proteomes" id="UP000292052">
    <property type="component" value="Unassembled WGS sequence"/>
</dbReference>
<evidence type="ECO:0000313" key="3">
    <source>
        <dbReference type="Proteomes" id="UP000292052"/>
    </source>
</evidence>
<protein>
    <submittedName>
        <fullName evidence="2">Uncharacterized protein</fullName>
    </submittedName>
</protein>
<keyword evidence="1" id="KW-0812">Transmembrane</keyword>
<name>A0A482V4C1_ASBVE</name>
<dbReference type="EMBL" id="QDEB01131785">
    <property type="protein sequence ID" value="RZB39044.1"/>
    <property type="molecule type" value="Genomic_DNA"/>
</dbReference>
<organism evidence="2 3">
    <name type="scientific">Asbolus verrucosus</name>
    <name type="common">Desert ironclad beetle</name>
    <dbReference type="NCBI Taxonomy" id="1661398"/>
    <lineage>
        <taxon>Eukaryota</taxon>
        <taxon>Metazoa</taxon>
        <taxon>Ecdysozoa</taxon>
        <taxon>Arthropoda</taxon>
        <taxon>Hexapoda</taxon>
        <taxon>Insecta</taxon>
        <taxon>Pterygota</taxon>
        <taxon>Neoptera</taxon>
        <taxon>Endopterygota</taxon>
        <taxon>Coleoptera</taxon>
        <taxon>Polyphaga</taxon>
        <taxon>Cucujiformia</taxon>
        <taxon>Tenebrionidae</taxon>
        <taxon>Pimeliinae</taxon>
        <taxon>Asbolus</taxon>
    </lineage>
</organism>
<evidence type="ECO:0000313" key="2">
    <source>
        <dbReference type="EMBL" id="RZB39044.1"/>
    </source>
</evidence>
<dbReference type="OrthoDB" id="7166275at2759"/>
<reference evidence="2 3" key="1">
    <citation type="submission" date="2017-03" db="EMBL/GenBank/DDBJ databases">
        <title>Genome of the blue death feigning beetle - Asbolus verrucosus.</title>
        <authorList>
            <person name="Rider S.D."/>
        </authorList>
    </citation>
    <scope>NUCLEOTIDE SEQUENCE [LARGE SCALE GENOMIC DNA]</scope>
    <source>
        <strain evidence="2">Butters</strain>
        <tissue evidence="2">Head and leg muscle</tissue>
    </source>
</reference>
<proteinExistence type="predicted"/>
<evidence type="ECO:0000256" key="1">
    <source>
        <dbReference type="SAM" id="Phobius"/>
    </source>
</evidence>
<accession>A0A482V4C1</accession>